<proteinExistence type="predicted"/>
<keyword evidence="3" id="KW-1015">Disulfide bond</keyword>
<dbReference type="PROSITE" id="PS00194">
    <property type="entry name" value="THIOREDOXIN_1"/>
    <property type="match status" value="1"/>
</dbReference>
<dbReference type="GO" id="GO:0016209">
    <property type="term" value="F:antioxidant activity"/>
    <property type="evidence" value="ECO:0007669"/>
    <property type="project" value="InterPro"/>
</dbReference>
<dbReference type="Pfam" id="PF14289">
    <property type="entry name" value="DUF4369"/>
    <property type="match status" value="1"/>
</dbReference>
<evidence type="ECO:0000313" key="7">
    <source>
        <dbReference type="EMBL" id="PJJ76284.1"/>
    </source>
</evidence>
<evidence type="ECO:0000256" key="5">
    <source>
        <dbReference type="SAM" id="SignalP"/>
    </source>
</evidence>
<dbReference type="InterPro" id="IPR013766">
    <property type="entry name" value="Thioredoxin_domain"/>
</dbReference>
<dbReference type="PANTHER" id="PTHR42852:SF6">
    <property type="entry name" value="THIOL:DISULFIDE INTERCHANGE PROTEIN DSBE"/>
    <property type="match status" value="1"/>
</dbReference>
<keyword evidence="2" id="KW-0201">Cytochrome c-type biogenesis</keyword>
<evidence type="ECO:0000259" key="6">
    <source>
        <dbReference type="PROSITE" id="PS51352"/>
    </source>
</evidence>
<protein>
    <submittedName>
        <fullName evidence="7">Peroxiredoxin</fullName>
    </submittedName>
</protein>
<dbReference type="CDD" id="cd02966">
    <property type="entry name" value="TlpA_like_family"/>
    <property type="match status" value="1"/>
</dbReference>
<dbReference type="RefSeq" id="WP_100314792.1">
    <property type="nucleotide sequence ID" value="NZ_PGFG01000001.1"/>
</dbReference>
<gene>
    <name evidence="7" type="ORF">BXY57_1894</name>
</gene>
<reference evidence="7 8" key="1">
    <citation type="submission" date="2017-11" db="EMBL/GenBank/DDBJ databases">
        <title>Genomic Encyclopedia of Archaeal and Bacterial Type Strains, Phase II (KMG-II): From Individual Species to Whole Genera.</title>
        <authorList>
            <person name="Goeker M."/>
        </authorList>
    </citation>
    <scope>NUCLEOTIDE SEQUENCE [LARGE SCALE GENOMIC DNA]</scope>
    <source>
        <strain evidence="7 8">DSM 27268</strain>
    </source>
</reference>
<accession>A0A2M9CWJ9</accession>
<keyword evidence="8" id="KW-1185">Reference proteome</keyword>
<dbReference type="EMBL" id="PGFG01000001">
    <property type="protein sequence ID" value="PJJ76284.1"/>
    <property type="molecule type" value="Genomic_DNA"/>
</dbReference>
<comment type="caution">
    <text evidence="7">The sequence shown here is derived from an EMBL/GenBank/DDBJ whole genome shotgun (WGS) entry which is preliminary data.</text>
</comment>
<dbReference type="InterPro" id="IPR017937">
    <property type="entry name" value="Thioredoxin_CS"/>
</dbReference>
<dbReference type="InterPro" id="IPR036249">
    <property type="entry name" value="Thioredoxin-like_sf"/>
</dbReference>
<evidence type="ECO:0000313" key="8">
    <source>
        <dbReference type="Proteomes" id="UP000230000"/>
    </source>
</evidence>
<sequence length="365" mass="40846">MMKKLLLLTSLWMGWIQISHAQSYCYINGQLTHADDQTVYLFSDTSNTPVDSARIAEGQFHFKVRVDSTALYGLFISGQRSPLITLLSPGAQLTVTGDAARFQEVRVKGSPEADAMQAYMDAFRPLGARASALNEQIQRVQATDDTSGIAQLREEVNQFNSDVVKTGLAFIHSHPGNIASVLILMNELRERMPATELQKAFQTLNPSVQQSRYGRAAADYLQGALLTAEGAIAPDFTLPDTNGVPVKLSSFRGKYVLVDFWASWCGPCRMESPYVVQAYEQFKNKNFTILGVSLDYDRDRWIKAIHDDHLSWTQVSDLKYWQNEVAVKYHVQSIPANLLLDPQGRIIAKNLRGEELAETLARILK</sequence>
<dbReference type="AlphaFoldDB" id="A0A2M9CWJ9"/>
<evidence type="ECO:0000256" key="4">
    <source>
        <dbReference type="ARBA" id="ARBA00023284"/>
    </source>
</evidence>
<dbReference type="GO" id="GO:0017004">
    <property type="term" value="P:cytochrome complex assembly"/>
    <property type="evidence" value="ECO:0007669"/>
    <property type="project" value="UniProtKB-KW"/>
</dbReference>
<dbReference type="InterPro" id="IPR050553">
    <property type="entry name" value="Thioredoxin_ResA/DsbE_sf"/>
</dbReference>
<dbReference type="SUPFAM" id="SSF52833">
    <property type="entry name" value="Thioredoxin-like"/>
    <property type="match status" value="1"/>
</dbReference>
<keyword evidence="4" id="KW-0676">Redox-active center</keyword>
<comment type="subcellular location">
    <subcellularLocation>
        <location evidence="1">Cell envelope</location>
    </subcellularLocation>
</comment>
<evidence type="ECO:0000256" key="2">
    <source>
        <dbReference type="ARBA" id="ARBA00022748"/>
    </source>
</evidence>
<keyword evidence="5" id="KW-0732">Signal</keyword>
<dbReference type="Gene3D" id="3.40.30.10">
    <property type="entry name" value="Glutaredoxin"/>
    <property type="match status" value="1"/>
</dbReference>
<dbReference type="OrthoDB" id="6399635at2"/>
<feature type="chain" id="PRO_5014928969" evidence="5">
    <location>
        <begin position="22"/>
        <end position="365"/>
    </location>
</feature>
<feature type="domain" description="Thioredoxin" evidence="6">
    <location>
        <begin position="227"/>
        <end position="365"/>
    </location>
</feature>
<dbReference type="Proteomes" id="UP000230000">
    <property type="component" value="Unassembled WGS sequence"/>
</dbReference>
<dbReference type="PANTHER" id="PTHR42852">
    <property type="entry name" value="THIOL:DISULFIDE INTERCHANGE PROTEIN DSBE"/>
    <property type="match status" value="1"/>
</dbReference>
<dbReference type="InterPro" id="IPR025380">
    <property type="entry name" value="DUF4369"/>
</dbReference>
<feature type="signal peptide" evidence="5">
    <location>
        <begin position="1"/>
        <end position="21"/>
    </location>
</feature>
<dbReference type="Pfam" id="PF00578">
    <property type="entry name" value="AhpC-TSA"/>
    <property type="match status" value="1"/>
</dbReference>
<dbReference type="GO" id="GO:0016491">
    <property type="term" value="F:oxidoreductase activity"/>
    <property type="evidence" value="ECO:0007669"/>
    <property type="project" value="InterPro"/>
</dbReference>
<organism evidence="7 8">
    <name type="scientific">Thermoflavifilum aggregans</name>
    <dbReference type="NCBI Taxonomy" id="454188"/>
    <lineage>
        <taxon>Bacteria</taxon>
        <taxon>Pseudomonadati</taxon>
        <taxon>Bacteroidota</taxon>
        <taxon>Chitinophagia</taxon>
        <taxon>Chitinophagales</taxon>
        <taxon>Chitinophagaceae</taxon>
        <taxon>Thermoflavifilum</taxon>
    </lineage>
</organism>
<dbReference type="InterPro" id="IPR000866">
    <property type="entry name" value="AhpC/TSA"/>
</dbReference>
<dbReference type="GO" id="GO:0030313">
    <property type="term" value="C:cell envelope"/>
    <property type="evidence" value="ECO:0007669"/>
    <property type="project" value="UniProtKB-SubCell"/>
</dbReference>
<evidence type="ECO:0000256" key="3">
    <source>
        <dbReference type="ARBA" id="ARBA00023157"/>
    </source>
</evidence>
<dbReference type="PROSITE" id="PS51352">
    <property type="entry name" value="THIOREDOXIN_2"/>
    <property type="match status" value="1"/>
</dbReference>
<name>A0A2M9CWJ9_9BACT</name>
<evidence type="ECO:0000256" key="1">
    <source>
        <dbReference type="ARBA" id="ARBA00004196"/>
    </source>
</evidence>